<reference evidence="1" key="2">
    <citation type="submission" date="2020-11" db="EMBL/GenBank/DDBJ databases">
        <authorList>
            <person name="McCartney M.A."/>
            <person name="Auch B."/>
            <person name="Kono T."/>
            <person name="Mallez S."/>
            <person name="Becker A."/>
            <person name="Gohl D.M."/>
            <person name="Silverstein K.A.T."/>
            <person name="Koren S."/>
            <person name="Bechman K.B."/>
            <person name="Herman A."/>
            <person name="Abrahante J.E."/>
            <person name="Garbe J."/>
        </authorList>
    </citation>
    <scope>NUCLEOTIDE SEQUENCE</scope>
    <source>
        <strain evidence="1">Duluth1</strain>
        <tissue evidence="1">Whole animal</tissue>
    </source>
</reference>
<organism evidence="1 2">
    <name type="scientific">Dreissena polymorpha</name>
    <name type="common">Zebra mussel</name>
    <name type="synonym">Mytilus polymorpha</name>
    <dbReference type="NCBI Taxonomy" id="45954"/>
    <lineage>
        <taxon>Eukaryota</taxon>
        <taxon>Metazoa</taxon>
        <taxon>Spiralia</taxon>
        <taxon>Lophotrochozoa</taxon>
        <taxon>Mollusca</taxon>
        <taxon>Bivalvia</taxon>
        <taxon>Autobranchia</taxon>
        <taxon>Heteroconchia</taxon>
        <taxon>Euheterodonta</taxon>
        <taxon>Imparidentia</taxon>
        <taxon>Neoheterodontei</taxon>
        <taxon>Myida</taxon>
        <taxon>Dreissenoidea</taxon>
        <taxon>Dreissenidae</taxon>
        <taxon>Dreissena</taxon>
    </lineage>
</organism>
<dbReference type="EMBL" id="JAIWYP010000001">
    <property type="protein sequence ID" value="KAH3892409.1"/>
    <property type="molecule type" value="Genomic_DNA"/>
</dbReference>
<sequence>MDINKPIRKLHFVGDNPDTDVLGANLYDRYLQRNWANEDNGNTEGSTDHDLPECRTIPKDAKLNKHTLLTRVVQFSSHV</sequence>
<proteinExistence type="predicted"/>
<evidence type="ECO:0000313" key="2">
    <source>
        <dbReference type="Proteomes" id="UP000828390"/>
    </source>
</evidence>
<accession>A0A9D4S4N6</accession>
<dbReference type="Proteomes" id="UP000828390">
    <property type="component" value="Unassembled WGS sequence"/>
</dbReference>
<reference evidence="1" key="1">
    <citation type="journal article" date="2019" name="bioRxiv">
        <title>The Genome of the Zebra Mussel, Dreissena polymorpha: A Resource for Invasive Species Research.</title>
        <authorList>
            <person name="McCartney M.A."/>
            <person name="Auch B."/>
            <person name="Kono T."/>
            <person name="Mallez S."/>
            <person name="Zhang Y."/>
            <person name="Obille A."/>
            <person name="Becker A."/>
            <person name="Abrahante J.E."/>
            <person name="Garbe J."/>
            <person name="Badalamenti J.P."/>
            <person name="Herman A."/>
            <person name="Mangelson H."/>
            <person name="Liachko I."/>
            <person name="Sullivan S."/>
            <person name="Sone E.D."/>
            <person name="Koren S."/>
            <person name="Silverstein K.A.T."/>
            <person name="Beckman K.B."/>
            <person name="Gohl D.M."/>
        </authorList>
    </citation>
    <scope>NUCLEOTIDE SEQUENCE</scope>
    <source>
        <strain evidence="1">Duluth1</strain>
        <tissue evidence="1">Whole animal</tissue>
    </source>
</reference>
<dbReference type="AlphaFoldDB" id="A0A9D4S4N6"/>
<evidence type="ECO:0000313" key="1">
    <source>
        <dbReference type="EMBL" id="KAH3892409.1"/>
    </source>
</evidence>
<protein>
    <submittedName>
        <fullName evidence="1">Uncharacterized protein</fullName>
    </submittedName>
</protein>
<gene>
    <name evidence="1" type="ORF">DPMN_016526</name>
</gene>
<keyword evidence="2" id="KW-1185">Reference proteome</keyword>
<name>A0A9D4S4N6_DREPO</name>
<comment type="caution">
    <text evidence="1">The sequence shown here is derived from an EMBL/GenBank/DDBJ whole genome shotgun (WGS) entry which is preliminary data.</text>
</comment>